<evidence type="ECO:0000313" key="3">
    <source>
        <dbReference type="EMBL" id="ORY69082.1"/>
    </source>
</evidence>
<evidence type="ECO:0008006" key="5">
    <source>
        <dbReference type="Google" id="ProtNLM"/>
    </source>
</evidence>
<dbReference type="EMBL" id="MCFJ01000003">
    <property type="protein sequence ID" value="ORY69082.1"/>
    <property type="molecule type" value="Genomic_DNA"/>
</dbReference>
<feature type="signal peptide" evidence="2">
    <location>
        <begin position="1"/>
        <end position="18"/>
    </location>
</feature>
<reference evidence="3 4" key="1">
    <citation type="submission" date="2016-07" db="EMBL/GenBank/DDBJ databases">
        <title>Pervasive Adenine N6-methylation of Active Genes in Fungi.</title>
        <authorList>
            <consortium name="DOE Joint Genome Institute"/>
            <person name="Mondo S.J."/>
            <person name="Dannebaum R.O."/>
            <person name="Kuo R.C."/>
            <person name="Labutti K."/>
            <person name="Haridas S."/>
            <person name="Kuo A."/>
            <person name="Salamov A."/>
            <person name="Ahrendt S.R."/>
            <person name="Lipzen A."/>
            <person name="Sullivan W."/>
            <person name="Andreopoulos W.B."/>
            <person name="Clum A."/>
            <person name="Lindquist E."/>
            <person name="Daum C."/>
            <person name="Ramamoorthy G.K."/>
            <person name="Gryganskyi A."/>
            <person name="Culley D."/>
            <person name="Magnuson J.K."/>
            <person name="James T.Y."/>
            <person name="O'Malley M.A."/>
            <person name="Stajich J.E."/>
            <person name="Spatafora J.W."/>
            <person name="Visel A."/>
            <person name="Grigoriev I.V."/>
        </authorList>
    </citation>
    <scope>NUCLEOTIDE SEQUENCE [LARGE SCALE GENOMIC DNA]</scope>
    <source>
        <strain evidence="3 4">CBS 129021</strain>
    </source>
</reference>
<dbReference type="Proteomes" id="UP000193689">
    <property type="component" value="Unassembled WGS sequence"/>
</dbReference>
<comment type="caution">
    <text evidence="3">The sequence shown here is derived from an EMBL/GenBank/DDBJ whole genome shotgun (WGS) entry which is preliminary data.</text>
</comment>
<feature type="chain" id="PRO_5013322382" description="Chitin-binding type-2 domain-containing protein" evidence="2">
    <location>
        <begin position="19"/>
        <end position="105"/>
    </location>
</feature>
<dbReference type="InParanoid" id="A0A1Y2EC15"/>
<gene>
    <name evidence="3" type="ORF">BCR38DRAFT_406950</name>
</gene>
<dbReference type="RefSeq" id="XP_040719369.1">
    <property type="nucleotide sequence ID" value="XM_040858108.1"/>
</dbReference>
<sequence length="105" mass="11544">MLISSIATLLITMSATYAARPLKTAPDPYCKNPGHYSYCFQGMSVVVCESGRQKWRRDCTPSHCEEFDGGARCASDPELPGDDALDMGDSANDDVAKEEVRFMDK</sequence>
<proteinExistence type="predicted"/>
<keyword evidence="2" id="KW-0732">Signal</keyword>
<accession>A0A1Y2EC15</accession>
<keyword evidence="4" id="KW-1185">Reference proteome</keyword>
<dbReference type="GeneID" id="63774320"/>
<evidence type="ECO:0000256" key="2">
    <source>
        <dbReference type="SAM" id="SignalP"/>
    </source>
</evidence>
<evidence type="ECO:0000256" key="1">
    <source>
        <dbReference type="SAM" id="MobiDB-lite"/>
    </source>
</evidence>
<protein>
    <recommendedName>
        <fullName evidence="5">Chitin-binding type-2 domain-containing protein</fullName>
    </recommendedName>
</protein>
<organism evidence="3 4">
    <name type="scientific">Pseudomassariella vexata</name>
    <dbReference type="NCBI Taxonomy" id="1141098"/>
    <lineage>
        <taxon>Eukaryota</taxon>
        <taxon>Fungi</taxon>
        <taxon>Dikarya</taxon>
        <taxon>Ascomycota</taxon>
        <taxon>Pezizomycotina</taxon>
        <taxon>Sordariomycetes</taxon>
        <taxon>Xylariomycetidae</taxon>
        <taxon>Amphisphaeriales</taxon>
        <taxon>Pseudomassariaceae</taxon>
        <taxon>Pseudomassariella</taxon>
    </lineage>
</organism>
<dbReference type="AlphaFoldDB" id="A0A1Y2EC15"/>
<feature type="region of interest" description="Disordered" evidence="1">
    <location>
        <begin position="75"/>
        <end position="94"/>
    </location>
</feature>
<name>A0A1Y2EC15_9PEZI</name>
<evidence type="ECO:0000313" key="4">
    <source>
        <dbReference type="Proteomes" id="UP000193689"/>
    </source>
</evidence>